<comment type="catalytic activity">
    <reaction evidence="1 5">
        <text>uridine(55) in tRNA = pseudouridine(55) in tRNA</text>
        <dbReference type="Rhea" id="RHEA:42532"/>
        <dbReference type="Rhea" id="RHEA-COMP:10101"/>
        <dbReference type="Rhea" id="RHEA-COMP:10102"/>
        <dbReference type="ChEBI" id="CHEBI:65314"/>
        <dbReference type="ChEBI" id="CHEBI:65315"/>
        <dbReference type="EC" id="5.4.99.25"/>
    </reaction>
</comment>
<evidence type="ECO:0000256" key="3">
    <source>
        <dbReference type="ARBA" id="ARBA00022694"/>
    </source>
</evidence>
<evidence type="ECO:0000259" key="6">
    <source>
        <dbReference type="Pfam" id="PF01509"/>
    </source>
</evidence>
<gene>
    <name evidence="5 7" type="primary">truB</name>
    <name evidence="7" type="ORF">N7548_05110</name>
</gene>
<keyword evidence="3 5" id="KW-0819">tRNA processing</keyword>
<evidence type="ECO:0000313" key="8">
    <source>
        <dbReference type="Proteomes" id="UP001177160"/>
    </source>
</evidence>
<evidence type="ECO:0000256" key="4">
    <source>
        <dbReference type="ARBA" id="ARBA00023235"/>
    </source>
</evidence>
<dbReference type="Pfam" id="PF01509">
    <property type="entry name" value="TruB_N"/>
    <property type="match status" value="1"/>
</dbReference>
<dbReference type="InterPro" id="IPR020103">
    <property type="entry name" value="PsdUridine_synth_cat_dom_sf"/>
</dbReference>
<comment type="function">
    <text evidence="5">Responsible for synthesis of pseudouridine from uracil-55 in the psi GC loop of transfer RNAs.</text>
</comment>
<dbReference type="GO" id="GO:0160148">
    <property type="term" value="F:tRNA pseudouridine(55) synthase activity"/>
    <property type="evidence" value="ECO:0007669"/>
    <property type="project" value="UniProtKB-EC"/>
</dbReference>
<dbReference type="NCBIfam" id="TIGR00431">
    <property type="entry name" value="TruB"/>
    <property type="match status" value="1"/>
</dbReference>
<keyword evidence="8" id="KW-1185">Reference proteome</keyword>
<accession>A0ABT2Y636</accession>
<dbReference type="Proteomes" id="UP001177160">
    <property type="component" value="Unassembled WGS sequence"/>
</dbReference>
<dbReference type="Gene3D" id="3.30.2350.10">
    <property type="entry name" value="Pseudouridine synthase"/>
    <property type="match status" value="1"/>
</dbReference>
<dbReference type="CDD" id="cd02573">
    <property type="entry name" value="PseudoU_synth_EcTruB"/>
    <property type="match status" value="1"/>
</dbReference>
<dbReference type="InterPro" id="IPR002501">
    <property type="entry name" value="PsdUridine_synth_N"/>
</dbReference>
<evidence type="ECO:0000256" key="5">
    <source>
        <dbReference type="HAMAP-Rule" id="MF_01080"/>
    </source>
</evidence>
<dbReference type="RefSeq" id="WP_263608386.1">
    <property type="nucleotide sequence ID" value="NZ_JAOVQM010000003.1"/>
</dbReference>
<organism evidence="7 8">
    <name type="scientific">Paracholeplasma manati</name>
    <dbReference type="NCBI Taxonomy" id="591373"/>
    <lineage>
        <taxon>Bacteria</taxon>
        <taxon>Bacillati</taxon>
        <taxon>Mycoplasmatota</taxon>
        <taxon>Mollicutes</taxon>
        <taxon>Acholeplasmatales</taxon>
        <taxon>Acholeplasmataceae</taxon>
        <taxon>Paracholeplasma</taxon>
    </lineage>
</organism>
<evidence type="ECO:0000256" key="2">
    <source>
        <dbReference type="ARBA" id="ARBA00005642"/>
    </source>
</evidence>
<evidence type="ECO:0000313" key="7">
    <source>
        <dbReference type="EMBL" id="MCV2232204.1"/>
    </source>
</evidence>
<reference evidence="7" key="1">
    <citation type="submission" date="2022-09" db="EMBL/GenBank/DDBJ databases">
        <title>Novel Mycoplasma species identified in domestic and wild animals.</title>
        <authorList>
            <person name="Volokhov D.V."/>
            <person name="Furtak V.A."/>
            <person name="Zagorodnyaya T.A."/>
        </authorList>
    </citation>
    <scope>NUCLEOTIDE SEQUENCE</scope>
    <source>
        <strain evidence="7">Oakley</strain>
    </source>
</reference>
<feature type="active site" description="Nucleophile" evidence="5">
    <location>
        <position position="38"/>
    </location>
</feature>
<dbReference type="PANTHER" id="PTHR13767">
    <property type="entry name" value="TRNA-PSEUDOURIDINE SYNTHASE"/>
    <property type="match status" value="1"/>
</dbReference>
<evidence type="ECO:0000256" key="1">
    <source>
        <dbReference type="ARBA" id="ARBA00000385"/>
    </source>
</evidence>
<dbReference type="EC" id="5.4.99.25" evidence="5"/>
<name>A0ABT2Y636_9MOLU</name>
<dbReference type="SUPFAM" id="SSF55120">
    <property type="entry name" value="Pseudouridine synthase"/>
    <property type="match status" value="1"/>
</dbReference>
<dbReference type="InterPro" id="IPR014780">
    <property type="entry name" value="tRNA_psdUridine_synth_TruB"/>
</dbReference>
<proteinExistence type="inferred from homology"/>
<comment type="caution">
    <text evidence="7">The sequence shown here is derived from an EMBL/GenBank/DDBJ whole genome shotgun (WGS) entry which is preliminary data.</text>
</comment>
<dbReference type="HAMAP" id="MF_01080">
    <property type="entry name" value="TruB_bact"/>
    <property type="match status" value="1"/>
</dbReference>
<protein>
    <recommendedName>
        <fullName evidence="5">tRNA pseudouridine synthase B</fullName>
        <ecNumber evidence="5">5.4.99.25</ecNumber>
    </recommendedName>
    <alternativeName>
        <fullName evidence="5">tRNA pseudouridine(55) synthase</fullName>
        <shortName evidence="5">Psi55 synthase</shortName>
    </alternativeName>
    <alternativeName>
        <fullName evidence="5">tRNA pseudouridylate synthase</fullName>
    </alternativeName>
    <alternativeName>
        <fullName evidence="5">tRNA-uridine isomerase</fullName>
    </alternativeName>
</protein>
<sequence length="286" mass="32366">MEGIFLIDKPAGMTSFDVIRKLRNQLNTKEVGHAGTLDPMATGLLVVLVGKATKLSDLLLSETKTYQGTITFGFSTDSYDRTGKVVDTLDTFDLNETQIDETIKSFLSRDSQLPPIYSAIKIQGKKLYEYARKEQAVEIDERPMVIHEFERTSAYMNQSFNFEIRVSKGTYIRSIAHDFGVSLAIPSHLSALRRTHSGRYSLSTAYRLGEIDEYTMPNFSVEDYAKTLDKLVVDDYLIPLIRNGVRLDERQTTMDGPFTAYSKDNKPIAIFKKDGKNYKPLIQLGE</sequence>
<feature type="domain" description="Pseudouridine synthase II N-terminal" evidence="6">
    <location>
        <begin position="23"/>
        <end position="172"/>
    </location>
</feature>
<keyword evidence="4 5" id="KW-0413">Isomerase</keyword>
<dbReference type="EMBL" id="JAOVQM010000003">
    <property type="protein sequence ID" value="MCV2232204.1"/>
    <property type="molecule type" value="Genomic_DNA"/>
</dbReference>
<dbReference type="PANTHER" id="PTHR13767:SF2">
    <property type="entry name" value="PSEUDOURIDYLATE SYNTHASE TRUB1"/>
    <property type="match status" value="1"/>
</dbReference>
<comment type="similarity">
    <text evidence="2 5">Belongs to the pseudouridine synthase TruB family. Type 1 subfamily.</text>
</comment>